<evidence type="ECO:0000256" key="8">
    <source>
        <dbReference type="SAM" id="Phobius"/>
    </source>
</evidence>
<dbReference type="Gene3D" id="1.10.3470.10">
    <property type="entry name" value="ABC transporter involved in vitamin B12 uptake, BtuC"/>
    <property type="match status" value="1"/>
</dbReference>
<comment type="subcellular location">
    <subcellularLocation>
        <location evidence="6">Cell membrane</location>
        <topology evidence="6">Multi-pass membrane protein</topology>
    </subcellularLocation>
    <subcellularLocation>
        <location evidence="1">Membrane</location>
        <topology evidence="1">Multi-pass membrane protein</topology>
    </subcellularLocation>
</comment>
<evidence type="ECO:0000313" key="10">
    <source>
        <dbReference type="Proteomes" id="UP001592530"/>
    </source>
</evidence>
<evidence type="ECO:0000256" key="4">
    <source>
        <dbReference type="ARBA" id="ARBA00022989"/>
    </source>
</evidence>
<feature type="transmembrane region" description="Helical" evidence="8">
    <location>
        <begin position="230"/>
        <end position="251"/>
    </location>
</feature>
<feature type="compositionally biased region" description="Low complexity" evidence="7">
    <location>
        <begin position="286"/>
        <end position="298"/>
    </location>
</feature>
<evidence type="ECO:0000256" key="2">
    <source>
        <dbReference type="ARBA" id="ARBA00008034"/>
    </source>
</evidence>
<proteinExistence type="inferred from homology"/>
<keyword evidence="5 8" id="KW-0472">Membrane</keyword>
<dbReference type="SUPFAM" id="SSF81345">
    <property type="entry name" value="ABC transporter involved in vitamin B12 uptake, BtuC"/>
    <property type="match status" value="1"/>
</dbReference>
<dbReference type="PANTHER" id="PTHR30477">
    <property type="entry name" value="ABC-TRANSPORTER METAL-BINDING PROTEIN"/>
    <property type="match status" value="1"/>
</dbReference>
<comment type="caution">
    <text evidence="9">The sequence shown here is derived from an EMBL/GenBank/DDBJ whole genome shotgun (WGS) entry which is preliminary data.</text>
</comment>
<dbReference type="RefSeq" id="WP_380556162.1">
    <property type="nucleotide sequence ID" value="NZ_JBHEZY010000011.1"/>
</dbReference>
<evidence type="ECO:0000313" key="9">
    <source>
        <dbReference type="EMBL" id="MFC1433934.1"/>
    </source>
</evidence>
<evidence type="ECO:0000256" key="6">
    <source>
        <dbReference type="RuleBase" id="RU003943"/>
    </source>
</evidence>
<dbReference type="InterPro" id="IPR001626">
    <property type="entry name" value="ABC_TroCD"/>
</dbReference>
<keyword evidence="6" id="KW-0813">Transport</keyword>
<feature type="transmembrane region" description="Helical" evidence="8">
    <location>
        <begin position="20"/>
        <end position="38"/>
    </location>
</feature>
<feature type="transmembrane region" description="Helical" evidence="8">
    <location>
        <begin position="69"/>
        <end position="88"/>
    </location>
</feature>
<organism evidence="9 10">
    <name type="scientific">Streptacidiphilus alkalitolerans</name>
    <dbReference type="NCBI Taxonomy" id="3342712"/>
    <lineage>
        <taxon>Bacteria</taxon>
        <taxon>Bacillati</taxon>
        <taxon>Actinomycetota</taxon>
        <taxon>Actinomycetes</taxon>
        <taxon>Kitasatosporales</taxon>
        <taxon>Streptomycetaceae</taxon>
        <taxon>Streptacidiphilus</taxon>
    </lineage>
</organism>
<evidence type="ECO:0000256" key="1">
    <source>
        <dbReference type="ARBA" id="ARBA00004141"/>
    </source>
</evidence>
<reference evidence="9 10" key="1">
    <citation type="submission" date="2024-09" db="EMBL/GenBank/DDBJ databases">
        <authorList>
            <person name="Lee S.D."/>
        </authorList>
    </citation>
    <scope>NUCLEOTIDE SEQUENCE [LARGE SCALE GENOMIC DNA]</scope>
    <source>
        <strain evidence="9 10">N1-3</strain>
    </source>
</reference>
<dbReference type="Pfam" id="PF00950">
    <property type="entry name" value="ABC-3"/>
    <property type="match status" value="1"/>
</dbReference>
<keyword evidence="4 8" id="KW-1133">Transmembrane helix</keyword>
<feature type="transmembrane region" description="Helical" evidence="8">
    <location>
        <begin position="144"/>
        <end position="167"/>
    </location>
</feature>
<feature type="transmembrane region" description="Helical" evidence="8">
    <location>
        <begin position="205"/>
        <end position="223"/>
    </location>
</feature>
<feature type="transmembrane region" description="Helical" evidence="8">
    <location>
        <begin position="179"/>
        <end position="199"/>
    </location>
</feature>
<feature type="transmembrane region" description="Helical" evidence="8">
    <location>
        <begin position="94"/>
        <end position="114"/>
    </location>
</feature>
<dbReference type="InterPro" id="IPR037294">
    <property type="entry name" value="ABC_BtuC-like"/>
</dbReference>
<feature type="transmembrane region" description="Helical" evidence="8">
    <location>
        <begin position="257"/>
        <end position="278"/>
    </location>
</feature>
<feature type="region of interest" description="Disordered" evidence="7">
    <location>
        <begin position="282"/>
        <end position="309"/>
    </location>
</feature>
<gene>
    <name evidence="9" type="ORF">ACEZDB_25105</name>
</gene>
<evidence type="ECO:0000256" key="7">
    <source>
        <dbReference type="SAM" id="MobiDB-lite"/>
    </source>
</evidence>
<sequence>MRTDQLAVSAWSQPFFHHALLAGTFIALAAGLVGYFLVLRAQVFTGDALSHVAFTGAMAALAAGYDLRIGLFVGCVGAGLLLAGIGRAGRADDVVIGAAFAWILGLGAFFLTLYTTSRSGSMVGGAGTTVLFGSIFGLNGDQTLVAVLVAAAISAVLLLIARPLLFATLDESVAGARGVPVRVLGLGFLALVGACAGEATQAVGSLLLLGLLAAPAGAAVRLTDRPFHGLALSAGLAVGEMWAGLSLSALIPSLPPSFAIMAAATAVYGATFAITPALRGRGRGRAPGAGPRAVARAGTATDPAEGTAA</sequence>
<dbReference type="EMBL" id="JBHEZY010000011">
    <property type="protein sequence ID" value="MFC1433934.1"/>
    <property type="molecule type" value="Genomic_DNA"/>
</dbReference>
<feature type="transmembrane region" description="Helical" evidence="8">
    <location>
        <begin position="121"/>
        <end position="138"/>
    </location>
</feature>
<evidence type="ECO:0000256" key="3">
    <source>
        <dbReference type="ARBA" id="ARBA00022692"/>
    </source>
</evidence>
<protein>
    <submittedName>
        <fullName evidence="9">Metal ABC transporter permease</fullName>
    </submittedName>
</protein>
<comment type="similarity">
    <text evidence="2 6">Belongs to the ABC-3 integral membrane protein family.</text>
</comment>
<name>A0ABV6X7S7_9ACTN</name>
<evidence type="ECO:0000256" key="5">
    <source>
        <dbReference type="ARBA" id="ARBA00023136"/>
    </source>
</evidence>
<accession>A0ABV6X7S7</accession>
<dbReference type="Proteomes" id="UP001592530">
    <property type="component" value="Unassembled WGS sequence"/>
</dbReference>
<dbReference type="PANTHER" id="PTHR30477:SF0">
    <property type="entry name" value="METAL TRANSPORT SYSTEM MEMBRANE PROTEIN TM_0125-RELATED"/>
    <property type="match status" value="1"/>
</dbReference>
<keyword evidence="3 6" id="KW-0812">Transmembrane</keyword>